<sequence length="285" mass="32233">MKENLSNEESKPPSSIIDKLKKYFRNPFFIKTQSVSEVTDFLKDAVQHNVIDKEAESIATKAIKLGDITVKEIMIPKVDMVTIQVDENTTQIIEKIIDSGHSRYPVIGNERNEVAGILLAKDILPKLFKGSIDFNINDMLRDPKVVPETKKVDSLLDEFKQDRSHLAIVIDEYGEICGLITIEDILEELVGEIEDEHDIDEEEIVQIAANKYNVDSKIEIEEFISFFELKIDPLSIDAETLGGLFISKFGVLPKIGDKISIEGISIKVADTDKRRIKKFIVTKNK</sequence>
<feature type="domain" description="CBS" evidence="7">
    <location>
        <begin position="139"/>
        <end position="196"/>
    </location>
</feature>
<dbReference type="GO" id="GO:0005886">
    <property type="term" value="C:plasma membrane"/>
    <property type="evidence" value="ECO:0007669"/>
    <property type="project" value="TreeGrafter"/>
</dbReference>
<evidence type="ECO:0000256" key="1">
    <source>
        <dbReference type="ARBA" id="ARBA00006337"/>
    </source>
</evidence>
<reference evidence="8 9" key="1">
    <citation type="submission" date="2019-02" db="EMBL/GenBank/DDBJ databases">
        <title>Prokaryotic population dynamics and viral predation in marine succession experiment using metagenomics: the confinement effect.</title>
        <authorList>
            <person name="Haro-Moreno J.M."/>
            <person name="Rodriguez-Valera F."/>
            <person name="Lopez-Perez M."/>
        </authorList>
    </citation>
    <scope>NUCLEOTIDE SEQUENCE [LARGE SCALE GENOMIC DNA]</scope>
    <source>
        <strain evidence="8">MED-G162</strain>
    </source>
</reference>
<evidence type="ECO:0000259" key="7">
    <source>
        <dbReference type="PROSITE" id="PS51371"/>
    </source>
</evidence>
<dbReference type="InterPro" id="IPR046342">
    <property type="entry name" value="CBS_dom_sf"/>
</dbReference>
<feature type="domain" description="CBS" evidence="7">
    <location>
        <begin position="74"/>
        <end position="134"/>
    </location>
</feature>
<comment type="caution">
    <text evidence="8">The sequence shown here is derived from an EMBL/GenBank/DDBJ whole genome shotgun (WGS) entry which is preliminary data.</text>
</comment>
<dbReference type="GO" id="GO:0050660">
    <property type="term" value="F:flavin adenine dinucleotide binding"/>
    <property type="evidence" value="ECO:0007669"/>
    <property type="project" value="InterPro"/>
</dbReference>
<evidence type="ECO:0000256" key="2">
    <source>
        <dbReference type="ARBA" id="ARBA00022737"/>
    </source>
</evidence>
<dbReference type="InterPro" id="IPR044751">
    <property type="entry name" value="Ion_transp-like_CBS"/>
</dbReference>
<protein>
    <recommendedName>
        <fullName evidence="5">Magnesium and cobalt efflux protein CorC</fullName>
    </recommendedName>
</protein>
<name>A0A520MYU0_9GAMM</name>
<dbReference type="CDD" id="cd04590">
    <property type="entry name" value="CBS_pair_CorC_HlyC_assoc"/>
    <property type="match status" value="1"/>
</dbReference>
<evidence type="ECO:0000313" key="8">
    <source>
        <dbReference type="EMBL" id="RZO26361.1"/>
    </source>
</evidence>
<dbReference type="SMART" id="SM01091">
    <property type="entry name" value="CorC_HlyC"/>
    <property type="match status" value="1"/>
</dbReference>
<organism evidence="8 9">
    <name type="scientific">SAR86 cluster bacterium</name>
    <dbReference type="NCBI Taxonomy" id="2030880"/>
    <lineage>
        <taxon>Bacteria</taxon>
        <taxon>Pseudomonadati</taxon>
        <taxon>Pseudomonadota</taxon>
        <taxon>Gammaproteobacteria</taxon>
        <taxon>SAR86 cluster</taxon>
    </lineage>
</organism>
<gene>
    <name evidence="8" type="ORF">EVA95_02155</name>
</gene>
<evidence type="ECO:0000313" key="9">
    <source>
        <dbReference type="Proteomes" id="UP000319384"/>
    </source>
</evidence>
<dbReference type="InterPro" id="IPR016169">
    <property type="entry name" value="FAD-bd_PCMH_sub2"/>
</dbReference>
<evidence type="ECO:0000256" key="5">
    <source>
        <dbReference type="ARBA" id="ARBA00040729"/>
    </source>
</evidence>
<accession>A0A520MYU0</accession>
<dbReference type="Gene3D" id="3.10.580.10">
    <property type="entry name" value="CBS-domain"/>
    <property type="match status" value="1"/>
</dbReference>
<dbReference type="FunFam" id="3.10.580.10:FF:000002">
    <property type="entry name" value="Magnesium/cobalt efflux protein CorC"/>
    <property type="match status" value="1"/>
</dbReference>
<dbReference type="Pfam" id="PF00571">
    <property type="entry name" value="CBS"/>
    <property type="match status" value="2"/>
</dbReference>
<dbReference type="Gene3D" id="3.30.465.10">
    <property type="match status" value="1"/>
</dbReference>
<comment type="similarity">
    <text evidence="1">Belongs to the UPF0053 family.</text>
</comment>
<evidence type="ECO:0000256" key="6">
    <source>
        <dbReference type="PROSITE-ProRule" id="PRU00703"/>
    </source>
</evidence>
<dbReference type="InterPro" id="IPR000644">
    <property type="entry name" value="CBS_dom"/>
</dbReference>
<dbReference type="EMBL" id="SHBH01000013">
    <property type="protein sequence ID" value="RZO26361.1"/>
    <property type="molecule type" value="Genomic_DNA"/>
</dbReference>
<dbReference type="InterPro" id="IPR005170">
    <property type="entry name" value="Transptr-assoc_dom"/>
</dbReference>
<dbReference type="Proteomes" id="UP000319384">
    <property type="component" value="Unassembled WGS sequence"/>
</dbReference>
<comment type="function">
    <text evidence="4">Plays a role in the transport of magnesium and cobalt ions.</text>
</comment>
<evidence type="ECO:0000256" key="4">
    <source>
        <dbReference type="ARBA" id="ARBA00037273"/>
    </source>
</evidence>
<dbReference type="InterPro" id="IPR036318">
    <property type="entry name" value="FAD-bd_PCMH-like_sf"/>
</dbReference>
<dbReference type="SMART" id="SM00116">
    <property type="entry name" value="CBS"/>
    <property type="match status" value="2"/>
</dbReference>
<dbReference type="SUPFAM" id="SSF54631">
    <property type="entry name" value="CBS-domain pair"/>
    <property type="match status" value="1"/>
</dbReference>
<evidence type="ECO:0000256" key="3">
    <source>
        <dbReference type="ARBA" id="ARBA00023122"/>
    </source>
</evidence>
<dbReference type="PANTHER" id="PTHR22777">
    <property type="entry name" value="HEMOLYSIN-RELATED"/>
    <property type="match status" value="1"/>
</dbReference>
<keyword evidence="2" id="KW-0677">Repeat</keyword>
<dbReference type="Pfam" id="PF03471">
    <property type="entry name" value="CorC_HlyC"/>
    <property type="match status" value="1"/>
</dbReference>
<dbReference type="PROSITE" id="PS51371">
    <property type="entry name" value="CBS"/>
    <property type="match status" value="2"/>
</dbReference>
<proteinExistence type="inferred from homology"/>
<dbReference type="PANTHER" id="PTHR22777:SF27">
    <property type="entry name" value="MAGNESIUM AND COBALT EFFLUX PROTEIN CORC"/>
    <property type="match status" value="1"/>
</dbReference>
<keyword evidence="3 6" id="KW-0129">CBS domain</keyword>
<dbReference type="AlphaFoldDB" id="A0A520MYU0"/>
<dbReference type="SUPFAM" id="SSF56176">
    <property type="entry name" value="FAD-binding/transporter-associated domain-like"/>
    <property type="match status" value="1"/>
</dbReference>